<dbReference type="PANTHER" id="PTHR36057">
    <property type="match status" value="1"/>
</dbReference>
<dbReference type="OrthoDB" id="9808254at2"/>
<dbReference type="AlphaFoldDB" id="A0A2T8HVX0"/>
<proteinExistence type="predicted"/>
<gene>
    <name evidence="2" type="ORF">DDE20_05550</name>
</gene>
<sequence length="297" mass="32262">MPSRVARGLAALRRGTVLAAVLGTVALAPAAAVAQEASEERADYPVVLELYTAQGCASCPPADDMMLELAARDDVIALALHVDYWDYIGWADSFADPEHAQRQQRYARRHGHSTIYTPQVVINGIEIVEGFRVMQVMEIIGEQLRRRPDIDMQLARIPGDRLQIEARPYDHVAPVLGMASRRQAMPNAVVGTLSMGDAAASPEAAVPAAPPSDAIGDDIYSVQMVRYRPFDEVEILSGENAGLQARYANIVIDWQLVTTWDLSSPLEVTVPLAGDDPVVVIVQESGQGEIIAATRLR</sequence>
<dbReference type="PANTHER" id="PTHR36057:SF1">
    <property type="entry name" value="LIPOPROTEIN LIPID ATTACHMENT SITE-LIKE PROTEIN, PUTATIVE (DUF1223)-RELATED"/>
    <property type="match status" value="1"/>
</dbReference>
<name>A0A2T8HVX0_9RHOB</name>
<feature type="signal peptide" evidence="1">
    <location>
        <begin position="1"/>
        <end position="19"/>
    </location>
</feature>
<dbReference type="EMBL" id="QDKM01000002">
    <property type="protein sequence ID" value="PVH29590.1"/>
    <property type="molecule type" value="Genomic_DNA"/>
</dbReference>
<dbReference type="RefSeq" id="WP_116557857.1">
    <property type="nucleotide sequence ID" value="NZ_QDKM01000002.1"/>
</dbReference>
<organism evidence="2 3">
    <name type="scientific">Pararhodobacter oceanensis</name>
    <dbReference type="NCBI Taxonomy" id="2172121"/>
    <lineage>
        <taxon>Bacteria</taxon>
        <taxon>Pseudomonadati</taxon>
        <taxon>Pseudomonadota</taxon>
        <taxon>Alphaproteobacteria</taxon>
        <taxon>Rhodobacterales</taxon>
        <taxon>Paracoccaceae</taxon>
        <taxon>Pararhodobacter</taxon>
    </lineage>
</organism>
<dbReference type="Proteomes" id="UP000245911">
    <property type="component" value="Unassembled WGS sequence"/>
</dbReference>
<protein>
    <submittedName>
        <fullName evidence="2">DUF1223 domain-containing protein</fullName>
    </submittedName>
</protein>
<dbReference type="InterPro" id="IPR010634">
    <property type="entry name" value="DUF1223"/>
</dbReference>
<feature type="chain" id="PRO_5015607605" evidence="1">
    <location>
        <begin position="20"/>
        <end position="297"/>
    </location>
</feature>
<dbReference type="InterPro" id="IPR036249">
    <property type="entry name" value="Thioredoxin-like_sf"/>
</dbReference>
<evidence type="ECO:0000313" key="2">
    <source>
        <dbReference type="EMBL" id="PVH29590.1"/>
    </source>
</evidence>
<dbReference type="SUPFAM" id="SSF52833">
    <property type="entry name" value="Thioredoxin-like"/>
    <property type="match status" value="2"/>
</dbReference>
<evidence type="ECO:0000313" key="3">
    <source>
        <dbReference type="Proteomes" id="UP000245911"/>
    </source>
</evidence>
<keyword evidence="3" id="KW-1185">Reference proteome</keyword>
<dbReference type="Pfam" id="PF06764">
    <property type="entry name" value="DUF1223"/>
    <property type="match status" value="1"/>
</dbReference>
<evidence type="ECO:0000256" key="1">
    <source>
        <dbReference type="SAM" id="SignalP"/>
    </source>
</evidence>
<keyword evidence="1" id="KW-0732">Signal</keyword>
<accession>A0A2T8HVX0</accession>
<comment type="caution">
    <text evidence="2">The sequence shown here is derived from an EMBL/GenBank/DDBJ whole genome shotgun (WGS) entry which is preliminary data.</text>
</comment>
<reference evidence="2 3" key="1">
    <citation type="submission" date="2018-04" db="EMBL/GenBank/DDBJ databases">
        <title>Pararhodobacter oceanense sp. nov., isolated from marine intertidal sediment.</title>
        <authorList>
            <person name="Wang X.-L."/>
            <person name="Du Z.-J."/>
        </authorList>
    </citation>
    <scope>NUCLEOTIDE SEQUENCE [LARGE SCALE GENOMIC DNA]</scope>
    <source>
        <strain evidence="2 3">AM505</strain>
    </source>
</reference>